<dbReference type="PANTHER" id="PTHR37988:SF1">
    <property type="entry name" value="UPF0592 MEMBRANE PROTEIN C7D4.03C"/>
    <property type="match status" value="1"/>
</dbReference>
<dbReference type="GeneID" id="28833518"/>
<feature type="compositionally biased region" description="Low complexity" evidence="1">
    <location>
        <begin position="195"/>
        <end position="205"/>
    </location>
</feature>
<sequence length="1107" mass="122365">MEVLSGAASSALPRSHSSSNLPTRQSSEFKHVRSTRDSEELPRSASFTFLPGLDLDTFKLNDYFDAEVPVEPFKLSRTSSEATITEKGHSKHGESKSQQQGLQAADKRKSTVSGWVSRVRGSPERTISLPWKAPTDRTTQSRPIPIRTSSTRSTASQSRAQSDDSSSSRSSSRSPSPSKKLVSDLMGHSPDDHSTPPSSISSSSPKQSIAALSIRSGLSKAKNRSESPGAGLVRRGTQLLKRSKKIQTSTFDDGSSRFSNTSNNSLGGISTLNINGLSTPATSRPNSRGLKGKLAPLAMHSAQKKDELWPAFCSLDSDFRKFQTKTSALKAQVVRSTLLPFLRNDFYLDHPSTRNLEPEHLDRRVNVLDKWWIGLLDMIDTQNGMSGVDRPVILEAMAEIMARPEWRLPPSLFAPLGDKPAATDMARSQSTGSFSSSSSGFVTDSVYHNVRTTFIRNLNAQMSTIVEKMSLRHAPASLVTFCGKATAYAFFFCPGVADALVRVWRTPLETVKRVADEFGLPRRYTSPNGGSDDIVDAFPPNLQMLGWTSAKMLSNQLQRPAKLPLEVAKIAWGGAWAGRWCGRDSDLFYVFCKHYHILMEEFVPADTPLIEKARAPAFVLVHAQIVTVLDGTFNRKPAAAAGAGPISLLGGSLAGADASAAALPLLPSSNLVRLMCENRLIMLVRDFLSEQPQDVSEARRTFAESFALSLKAATKRTSLYNHNACSILCDFLEEVLPIYLRYNTTNSFHIDCIDWWFWLEVCQKMLESDNQMTEIRLLSFVYTTWNILTVVDHRKEVVCLDWLLSEPTFEKLFMHWSPMVRAYFMRLLCWRICRFENDATQLETQILSTVSSRLKRIWSYYQHQKHTALHTSSPIPSSTPCLPAPGRRLLIIRNETHPPPPNHFLSFDGIISGAPRPPSPTRRHSTAPSPPPPADSTAPRRRWSILGKINPFIADPNAPPQPTTLEAARLATAASRSPSSFSPSPPPAPAPDPPTPTYRAFSFRFSLEWHGGHMQSASDRRIFGRDRVLGVPRLPGAAQTFLLETVEGAADEVPGVQGGSRYAGRALAEWEMVARELEGFVERRFGEGVPSLGAVEVPELRAEGRRW</sequence>
<dbReference type="InterPro" id="IPR013887">
    <property type="entry name" value="UPF0592"/>
</dbReference>
<dbReference type="Pfam" id="PF08578">
    <property type="entry name" value="DUF1765"/>
    <property type="match status" value="1"/>
</dbReference>
<feature type="compositionally biased region" description="Pro residues" evidence="1">
    <location>
        <begin position="983"/>
        <end position="996"/>
    </location>
</feature>
<name>A0A2P2SXZ6_9PEZI</name>
<dbReference type="STRING" id="342668.A0A2P2SXZ6"/>
<keyword evidence="3" id="KW-1185">Reference proteome</keyword>
<feature type="compositionally biased region" description="Low complexity" evidence="1">
    <location>
        <begin position="969"/>
        <end position="982"/>
    </location>
</feature>
<feature type="region of interest" description="Disordered" evidence="1">
    <location>
        <begin position="903"/>
        <end position="940"/>
    </location>
</feature>
<dbReference type="PANTHER" id="PTHR37988">
    <property type="entry name" value="UPF0592 MEMBRANE PROTEIN C7D4.03C"/>
    <property type="match status" value="1"/>
</dbReference>
<organism evidence="2 3">
    <name type="scientific">Pseudogymnoascus verrucosus</name>
    <dbReference type="NCBI Taxonomy" id="342668"/>
    <lineage>
        <taxon>Eukaryota</taxon>
        <taxon>Fungi</taxon>
        <taxon>Dikarya</taxon>
        <taxon>Ascomycota</taxon>
        <taxon>Pezizomycotina</taxon>
        <taxon>Leotiomycetes</taxon>
        <taxon>Thelebolales</taxon>
        <taxon>Thelebolaceae</taxon>
        <taxon>Pseudogymnoascus</taxon>
    </lineage>
</organism>
<feature type="region of interest" description="Disordered" evidence="1">
    <location>
        <begin position="1"/>
        <end position="46"/>
    </location>
</feature>
<feature type="region of interest" description="Disordered" evidence="1">
    <location>
        <begin position="969"/>
        <end position="996"/>
    </location>
</feature>
<feature type="compositionally biased region" description="Basic and acidic residues" evidence="1">
    <location>
        <begin position="84"/>
        <end position="95"/>
    </location>
</feature>
<feature type="compositionally biased region" description="Low complexity" evidence="1">
    <location>
        <begin position="141"/>
        <end position="178"/>
    </location>
</feature>
<reference evidence="3" key="2">
    <citation type="journal article" date="2018" name="Nat. Commun.">
        <title>Extreme sensitivity to ultraviolet light in the fungal pathogen causing white-nose syndrome of bats.</title>
        <authorList>
            <person name="Palmer J.M."/>
            <person name="Drees K.P."/>
            <person name="Foster J.T."/>
            <person name="Lindner D.L."/>
        </authorList>
    </citation>
    <scope>NUCLEOTIDE SEQUENCE [LARGE SCALE GENOMIC DNA]</scope>
    <source>
        <strain evidence="3">UAMH 10579</strain>
    </source>
</reference>
<gene>
    <name evidence="2" type="ORF">VE01_00132</name>
</gene>
<proteinExistence type="predicted"/>
<accession>A0A2P2SXZ6</accession>
<dbReference type="EMBL" id="KV460206">
    <property type="protein sequence ID" value="OBU01721.1"/>
    <property type="molecule type" value="Genomic_DNA"/>
</dbReference>
<dbReference type="RefSeq" id="XP_018135453.1">
    <property type="nucleotide sequence ID" value="XM_018269665.2"/>
</dbReference>
<protein>
    <recommendedName>
        <fullName evidence="4">DUF1765-domain-containing protein</fullName>
    </recommendedName>
</protein>
<dbReference type="Proteomes" id="UP000091956">
    <property type="component" value="Unassembled WGS sequence"/>
</dbReference>
<reference evidence="2 3" key="1">
    <citation type="submission" date="2016-03" db="EMBL/GenBank/DDBJ databases">
        <title>Comparative genomics of Pseudogymnoascus destructans, the fungus causing white-nose syndrome of bats.</title>
        <authorList>
            <person name="Palmer J.M."/>
            <person name="Drees K.P."/>
            <person name="Foster J.T."/>
            <person name="Lindner D.L."/>
        </authorList>
    </citation>
    <scope>NUCLEOTIDE SEQUENCE [LARGE SCALE GENOMIC DNA]</scope>
    <source>
        <strain evidence="2 3">UAMH 10579</strain>
    </source>
</reference>
<feature type="compositionally biased region" description="Polar residues" evidence="1">
    <location>
        <begin position="246"/>
        <end position="259"/>
    </location>
</feature>
<evidence type="ECO:0008006" key="4">
    <source>
        <dbReference type="Google" id="ProtNLM"/>
    </source>
</evidence>
<evidence type="ECO:0000313" key="2">
    <source>
        <dbReference type="EMBL" id="OBU01721.1"/>
    </source>
</evidence>
<feature type="compositionally biased region" description="Basic and acidic residues" evidence="1">
    <location>
        <begin position="27"/>
        <end position="42"/>
    </location>
</feature>
<dbReference type="AlphaFoldDB" id="A0A2P2SXZ6"/>
<dbReference type="OrthoDB" id="296767at2759"/>
<feature type="compositionally biased region" description="Low complexity" evidence="1">
    <location>
        <begin position="7"/>
        <end position="19"/>
    </location>
</feature>
<evidence type="ECO:0000256" key="1">
    <source>
        <dbReference type="SAM" id="MobiDB-lite"/>
    </source>
</evidence>
<evidence type="ECO:0000313" key="3">
    <source>
        <dbReference type="Proteomes" id="UP000091956"/>
    </source>
</evidence>
<feature type="region of interest" description="Disordered" evidence="1">
    <location>
        <begin position="71"/>
        <end position="259"/>
    </location>
</feature>